<organism evidence="2 3">
    <name type="scientific">Gaopeijia maritima</name>
    <dbReference type="NCBI Taxonomy" id="3119007"/>
    <lineage>
        <taxon>Bacteria</taxon>
        <taxon>Pseudomonadati</taxon>
        <taxon>Gemmatimonadota</taxon>
        <taxon>Longimicrobiia</taxon>
        <taxon>Gaopeijiales</taxon>
        <taxon>Gaopeijiaceae</taxon>
        <taxon>Gaopeijia</taxon>
    </lineage>
</organism>
<keyword evidence="3" id="KW-1185">Reference proteome</keyword>
<sequence length="530" mass="56830">MRFAYIDSQGNEVQIPSEDALRLRIELGAIVESTSFFDGEGAGWAPARDHEVYRRLKRDLEGAADPDPVASSPEPGDEWAGMEPGDGGGLERVVDFDDLEAAPDPAEPVEEGDDEFGLGGLEGFGALDLRDPAVMEPRASAPAPESPSPSYDDATRLPEPDADADDPWTVPGRDPWAPEVEESMERPVSMESVGFGDEPAPTSDAPHPFDADEEMPDWLRNDPEFGSRKAGTPPGDRPAASFPTREEVRERYEHEVQRTPVASGRSGSALPPPRRRSGSSRGRPLAIGAIVMIAVAGGWYVATGSGAGSDSDDPAVVELPSISPSLLPVATEAAARANLATVAALREIPAREAIPDEPDPDWLAGRYMAGAGDYTPVRLYWEAMGRYVQVMRAREGEMFEAELAAALDSVPLAADDRAEVEARSVAGFAAAAAERDAVYGQLRAVADAALRLHFFLEQNQEQIDYDPVASGLSRDPVLEAVPVTAELGEEMWNRVAEITSALDALGFLDKVTTDQLLAVFFDKLEAVAVR</sequence>
<feature type="compositionally biased region" description="Basic and acidic residues" evidence="1">
    <location>
        <begin position="244"/>
        <end position="257"/>
    </location>
</feature>
<accession>A0ABU9EA15</accession>
<evidence type="ECO:0000313" key="3">
    <source>
        <dbReference type="Proteomes" id="UP001484239"/>
    </source>
</evidence>
<reference evidence="2 3" key="1">
    <citation type="submission" date="2024-02" db="EMBL/GenBank/DDBJ databases">
        <title>A novel Gemmatimonadota bacterium.</title>
        <authorList>
            <person name="Du Z.-J."/>
            <person name="Ye Y.-Q."/>
        </authorList>
    </citation>
    <scope>NUCLEOTIDE SEQUENCE [LARGE SCALE GENOMIC DNA]</scope>
    <source>
        <strain evidence="2 3">DH-20</strain>
    </source>
</reference>
<name>A0ABU9EA15_9BACT</name>
<comment type="caution">
    <text evidence="2">The sequence shown here is derived from an EMBL/GenBank/DDBJ whole genome shotgun (WGS) entry which is preliminary data.</text>
</comment>
<gene>
    <name evidence="2" type="ORF">WI372_11380</name>
</gene>
<feature type="compositionally biased region" description="Basic and acidic residues" evidence="1">
    <location>
        <begin position="217"/>
        <end position="227"/>
    </location>
</feature>
<feature type="compositionally biased region" description="Acidic residues" evidence="1">
    <location>
        <begin position="96"/>
        <end position="116"/>
    </location>
</feature>
<protein>
    <submittedName>
        <fullName evidence="2">Uncharacterized protein</fullName>
    </submittedName>
</protein>
<dbReference type="Proteomes" id="UP001484239">
    <property type="component" value="Unassembled WGS sequence"/>
</dbReference>
<dbReference type="RefSeq" id="WP_405281482.1">
    <property type="nucleotide sequence ID" value="NZ_JBBHLI010000006.1"/>
</dbReference>
<feature type="region of interest" description="Disordered" evidence="1">
    <location>
        <begin position="58"/>
        <end position="282"/>
    </location>
</feature>
<evidence type="ECO:0000313" key="2">
    <source>
        <dbReference type="EMBL" id="MEK9501582.1"/>
    </source>
</evidence>
<evidence type="ECO:0000256" key="1">
    <source>
        <dbReference type="SAM" id="MobiDB-lite"/>
    </source>
</evidence>
<proteinExistence type="predicted"/>
<dbReference type="EMBL" id="JBBHLI010000006">
    <property type="protein sequence ID" value="MEK9501582.1"/>
    <property type="molecule type" value="Genomic_DNA"/>
</dbReference>